<dbReference type="RefSeq" id="WP_267536935.1">
    <property type="nucleotide sequence ID" value="NZ_JAPNKA010000001.1"/>
</dbReference>
<dbReference type="Pfam" id="PF17164">
    <property type="entry name" value="DUF5122"/>
    <property type="match status" value="5"/>
</dbReference>
<comment type="caution">
    <text evidence="1">The sequence shown here is derived from an EMBL/GenBank/DDBJ whole genome shotgun (WGS) entry which is preliminary data.</text>
</comment>
<protein>
    <recommendedName>
        <fullName evidence="3">Delta-60 repeat protein</fullName>
    </recommendedName>
</protein>
<keyword evidence="2" id="KW-1185">Reference proteome</keyword>
<evidence type="ECO:0000313" key="2">
    <source>
        <dbReference type="Proteomes" id="UP001207654"/>
    </source>
</evidence>
<dbReference type="NCBIfam" id="TIGR02608">
    <property type="entry name" value="delta_60_rpt"/>
    <property type="match status" value="7"/>
</dbReference>
<reference evidence="1 2" key="1">
    <citation type="submission" date="2022-11" db="EMBL/GenBank/DDBJ databases">
        <title>Minimal conservation of predation-associated metabolite biosynthetic gene clusters underscores biosynthetic potential of Myxococcota including descriptions for ten novel species: Archangium lansinium sp. nov., Myxococcus landrumus sp. nov., Nannocystis bai.</title>
        <authorList>
            <person name="Ahearne A."/>
            <person name="Stevens C."/>
            <person name="Phillips K."/>
        </authorList>
    </citation>
    <scope>NUCLEOTIDE SEQUENCE [LARGE SCALE GENOMIC DNA]</scope>
    <source>
        <strain evidence="1 2">MIWBW</strain>
    </source>
</reference>
<name>A0ABT4AB48_9BACT</name>
<evidence type="ECO:0008006" key="3">
    <source>
        <dbReference type="Google" id="ProtNLM"/>
    </source>
</evidence>
<evidence type="ECO:0000313" key="1">
    <source>
        <dbReference type="EMBL" id="MCY1078142.1"/>
    </source>
</evidence>
<dbReference type="InterPro" id="IPR013431">
    <property type="entry name" value="Delta_60_rpt"/>
</dbReference>
<organism evidence="1 2">
    <name type="scientific">Archangium lansingense</name>
    <dbReference type="NCBI Taxonomy" id="2995310"/>
    <lineage>
        <taxon>Bacteria</taxon>
        <taxon>Pseudomonadati</taxon>
        <taxon>Myxococcota</taxon>
        <taxon>Myxococcia</taxon>
        <taxon>Myxococcales</taxon>
        <taxon>Cystobacterineae</taxon>
        <taxon>Archangiaceae</taxon>
        <taxon>Archangium</taxon>
    </lineage>
</organism>
<dbReference type="Proteomes" id="UP001207654">
    <property type="component" value="Unassembled WGS sequence"/>
</dbReference>
<accession>A0ABT4AB48</accession>
<sequence length="465" mass="48299">MKRQGPGYGRWVGVWLALAGAGAWAEAPKSVVPMGVAEWDTPTPRAGTLDPSFGSGGVVTTDFSGGAEQIEDLAIQRDGRIVTVGSTRNTLTNNTNVALMRYLEDGRLDPSFGEGGRVTTDFGGTDVARAVAIQPDGKLVIAGFTTTSAPRDVFLVARYLKDGRLDTSFGTGGWTTIDFGGHIVSLAHDVGIQPNGRIVVAGLTLDARSSYDFAIARLRKDGSLDPSFGSGGTVNVDFSGGADFGLAMSILPGCRIVVAGSAAVPGSGDDYAAIRLRPDGTLDPSFGTSGRTTVDFLGADDDAWGVAIQPGGKVVLAGRVSRPGESHFAFGLTRLDSEGRLDTRFGDGGRTLTDFSRSSDSAMDVAVQSDGRIVAAGIVGDDVRGGVHFGIARYDKQGRLDPSFGTGGLVTSDFGLSPIFGDQAFAVAVDEDDRILVGGASVVGFPEPRDLDASLARYLGGKKRH</sequence>
<dbReference type="SUPFAM" id="SSF101898">
    <property type="entry name" value="NHL repeat"/>
    <property type="match status" value="1"/>
</dbReference>
<dbReference type="EMBL" id="JAPNKA010000001">
    <property type="protein sequence ID" value="MCY1078142.1"/>
    <property type="molecule type" value="Genomic_DNA"/>
</dbReference>
<dbReference type="Gene3D" id="2.80.10.50">
    <property type="match status" value="2"/>
</dbReference>
<proteinExistence type="predicted"/>
<gene>
    <name evidence="1" type="ORF">OV287_27065</name>
</gene>